<organism evidence="2 3">
    <name type="scientific">Pleomassaria siparia CBS 279.74</name>
    <dbReference type="NCBI Taxonomy" id="1314801"/>
    <lineage>
        <taxon>Eukaryota</taxon>
        <taxon>Fungi</taxon>
        <taxon>Dikarya</taxon>
        <taxon>Ascomycota</taxon>
        <taxon>Pezizomycotina</taxon>
        <taxon>Dothideomycetes</taxon>
        <taxon>Pleosporomycetidae</taxon>
        <taxon>Pleosporales</taxon>
        <taxon>Pleomassariaceae</taxon>
        <taxon>Pleomassaria</taxon>
    </lineage>
</organism>
<dbReference type="EMBL" id="MU005778">
    <property type="protein sequence ID" value="KAF2705653.1"/>
    <property type="molecule type" value="Genomic_DNA"/>
</dbReference>
<evidence type="ECO:0000313" key="2">
    <source>
        <dbReference type="EMBL" id="KAF2705653.1"/>
    </source>
</evidence>
<proteinExistence type="predicted"/>
<gene>
    <name evidence="2" type="ORF">K504DRAFT_94328</name>
</gene>
<name>A0A6G1JZ79_9PLEO</name>
<sequence length="151" mass="17052">MSSPHYHIHHLTTYPGCQIYIHISTTTITTPTTCHFPTSQPYHKKRQSLSKKGSTVFVCACHVQSSLPCRHPKSPRAGSRTSKENKERKKRRAVLVTQSAHPSRATPFVFSKEKRIGNPLLHKQVQSSRQKCLLPKARKSAVKEKELASKS</sequence>
<reference evidence="2" key="1">
    <citation type="journal article" date="2020" name="Stud. Mycol.">
        <title>101 Dothideomycetes genomes: a test case for predicting lifestyles and emergence of pathogens.</title>
        <authorList>
            <person name="Haridas S."/>
            <person name="Albert R."/>
            <person name="Binder M."/>
            <person name="Bloem J."/>
            <person name="Labutti K."/>
            <person name="Salamov A."/>
            <person name="Andreopoulos B."/>
            <person name="Baker S."/>
            <person name="Barry K."/>
            <person name="Bills G."/>
            <person name="Bluhm B."/>
            <person name="Cannon C."/>
            <person name="Castanera R."/>
            <person name="Culley D."/>
            <person name="Daum C."/>
            <person name="Ezra D."/>
            <person name="Gonzalez J."/>
            <person name="Henrissat B."/>
            <person name="Kuo A."/>
            <person name="Liang C."/>
            <person name="Lipzen A."/>
            <person name="Lutzoni F."/>
            <person name="Magnuson J."/>
            <person name="Mondo S."/>
            <person name="Nolan M."/>
            <person name="Ohm R."/>
            <person name="Pangilinan J."/>
            <person name="Park H.-J."/>
            <person name="Ramirez L."/>
            <person name="Alfaro M."/>
            <person name="Sun H."/>
            <person name="Tritt A."/>
            <person name="Yoshinaga Y."/>
            <person name="Zwiers L.-H."/>
            <person name="Turgeon B."/>
            <person name="Goodwin S."/>
            <person name="Spatafora J."/>
            <person name="Crous P."/>
            <person name="Grigoriev I."/>
        </authorList>
    </citation>
    <scope>NUCLEOTIDE SEQUENCE</scope>
    <source>
        <strain evidence="2">CBS 279.74</strain>
    </source>
</reference>
<feature type="region of interest" description="Disordered" evidence="1">
    <location>
        <begin position="68"/>
        <end position="102"/>
    </location>
</feature>
<accession>A0A6G1JZ79</accession>
<dbReference type="Proteomes" id="UP000799428">
    <property type="component" value="Unassembled WGS sequence"/>
</dbReference>
<feature type="compositionally biased region" description="Basic and acidic residues" evidence="1">
    <location>
        <begin position="141"/>
        <end position="151"/>
    </location>
</feature>
<protein>
    <submittedName>
        <fullName evidence="2">Uncharacterized protein</fullName>
    </submittedName>
</protein>
<evidence type="ECO:0000256" key="1">
    <source>
        <dbReference type="SAM" id="MobiDB-lite"/>
    </source>
</evidence>
<evidence type="ECO:0000313" key="3">
    <source>
        <dbReference type="Proteomes" id="UP000799428"/>
    </source>
</evidence>
<feature type="region of interest" description="Disordered" evidence="1">
    <location>
        <begin position="123"/>
        <end position="151"/>
    </location>
</feature>
<dbReference type="AlphaFoldDB" id="A0A6G1JZ79"/>
<keyword evidence="3" id="KW-1185">Reference proteome</keyword>